<comment type="caution">
    <text evidence="1">The sequence shown here is derived from an EMBL/GenBank/DDBJ whole genome shotgun (WGS) entry which is preliminary data.</text>
</comment>
<gene>
    <name evidence="1" type="ORF">M2280_004068</name>
</gene>
<organism evidence="1 2">
    <name type="scientific">Prescottella agglutinans</name>
    <dbReference type="NCBI Taxonomy" id="1644129"/>
    <lineage>
        <taxon>Bacteria</taxon>
        <taxon>Bacillati</taxon>
        <taxon>Actinomycetota</taxon>
        <taxon>Actinomycetes</taxon>
        <taxon>Mycobacteriales</taxon>
        <taxon>Nocardiaceae</taxon>
        <taxon>Prescottella</taxon>
    </lineage>
</organism>
<evidence type="ECO:0000313" key="2">
    <source>
        <dbReference type="Proteomes" id="UP001160334"/>
    </source>
</evidence>
<protein>
    <submittedName>
        <fullName evidence="1">Uncharacterized protein</fullName>
    </submittedName>
</protein>
<evidence type="ECO:0000313" key="1">
    <source>
        <dbReference type="EMBL" id="MDH6282831.1"/>
    </source>
</evidence>
<accession>A0ABT6MGA9</accession>
<proteinExistence type="predicted"/>
<dbReference type="Proteomes" id="UP001160334">
    <property type="component" value="Unassembled WGS sequence"/>
</dbReference>
<reference evidence="1 2" key="1">
    <citation type="submission" date="2023-04" db="EMBL/GenBank/DDBJ databases">
        <title>Forest soil microbial communities from Buena Vista Peninsula, Colon Province, Panama.</title>
        <authorList>
            <person name="Bouskill N."/>
        </authorList>
    </citation>
    <scope>NUCLEOTIDE SEQUENCE [LARGE SCALE GENOMIC DNA]</scope>
    <source>
        <strain evidence="1 2">CFH S0262</strain>
    </source>
</reference>
<name>A0ABT6MGA9_9NOCA</name>
<dbReference type="EMBL" id="JARXVC010000011">
    <property type="protein sequence ID" value="MDH6282831.1"/>
    <property type="molecule type" value="Genomic_DNA"/>
</dbReference>
<keyword evidence="2" id="KW-1185">Reference proteome</keyword>
<sequence>MATIRISIDGNITDEKVKGALDALKVELDAAGIQNDWERVKPGARCEVTGTSPNVKMVFTAPDGTTFEITGGPNGS</sequence>
<dbReference type="RefSeq" id="WP_280762124.1">
    <property type="nucleotide sequence ID" value="NZ_JARXVC010000011.1"/>
</dbReference>